<keyword evidence="8" id="KW-0547">Nucleotide-binding</keyword>
<dbReference type="SUPFAM" id="SSF47384">
    <property type="entry name" value="Homodimeric domain of signal transducing histidine kinase"/>
    <property type="match status" value="1"/>
</dbReference>
<keyword evidence="4" id="KW-1003">Cell membrane</keyword>
<dbReference type="InterPro" id="IPR003660">
    <property type="entry name" value="HAMP_dom"/>
</dbReference>
<dbReference type="Pfam" id="PF02518">
    <property type="entry name" value="HATPase_c"/>
    <property type="match status" value="1"/>
</dbReference>
<feature type="transmembrane region" description="Helical" evidence="14">
    <location>
        <begin position="196"/>
        <end position="217"/>
    </location>
</feature>
<dbReference type="OrthoDB" id="9813151at2"/>
<dbReference type="GO" id="GO:0000155">
    <property type="term" value="F:phosphorelay sensor kinase activity"/>
    <property type="evidence" value="ECO:0007669"/>
    <property type="project" value="InterPro"/>
</dbReference>
<feature type="domain" description="Histidine kinase" evidence="15">
    <location>
        <begin position="277"/>
        <end position="494"/>
    </location>
</feature>
<evidence type="ECO:0000313" key="17">
    <source>
        <dbReference type="EMBL" id="RCX12967.1"/>
    </source>
</evidence>
<keyword evidence="5" id="KW-0597">Phosphoprotein</keyword>
<sequence>MFKTIFGRLISIFILILFIGFSITGVMLYYFLSDFVLDEKIEMLEQSGEFSNQFLKIYLENQNNAFVKLGFEQTLETLSANTNSIIWIVNYEGTIGFIEFGPFKNTKFAASIKNKLIYGKLPDERQYKEVMNGNKSFVEERGDLYGLFKDTQIPWLTIQKPFKYIGEDNVEKVGGAVYFSTPIPEVQRVRTTVLKFFIFSVLVATGVSVILVYVFSLRISRPLKQIKNAARLIAGGEFQKRLDIKSRDEIGELAQSFNQMAVALENLEEMRRGFIANVSHELRTPMTSIRGFIDGILDGVIPPDRQPDYLKVVRDEISRLNRLVNDLLDLAKMESGEVVLNLSDFNINELIRRCIIKLEAIIEQKRILVEASFEEEDMYVNADADAIERVIINLVHNAIKFTGEEGKISISTYWQKGKAFIEISDNGIGIDNGEIAMIWDRFYKSDKSRGIDKSGTGLGLAIVKNILNEHNQQIRVESEIGKGTSFTFTLNTAEGS</sequence>
<dbReference type="RefSeq" id="WP_114298720.1">
    <property type="nucleotide sequence ID" value="NZ_QPJT01000019.1"/>
</dbReference>
<comment type="caution">
    <text evidence="17">The sequence shown here is derived from an EMBL/GenBank/DDBJ whole genome shotgun (WGS) entry which is preliminary data.</text>
</comment>
<dbReference type="SUPFAM" id="SSF158472">
    <property type="entry name" value="HAMP domain-like"/>
    <property type="match status" value="1"/>
</dbReference>
<dbReference type="PRINTS" id="PR00344">
    <property type="entry name" value="BCTRLSENSOR"/>
</dbReference>
<dbReference type="GO" id="GO:0005886">
    <property type="term" value="C:plasma membrane"/>
    <property type="evidence" value="ECO:0007669"/>
    <property type="project" value="UniProtKB-SubCell"/>
</dbReference>
<dbReference type="InterPro" id="IPR036097">
    <property type="entry name" value="HisK_dim/P_sf"/>
</dbReference>
<evidence type="ECO:0000256" key="8">
    <source>
        <dbReference type="ARBA" id="ARBA00022741"/>
    </source>
</evidence>
<dbReference type="PROSITE" id="PS50885">
    <property type="entry name" value="HAMP"/>
    <property type="match status" value="1"/>
</dbReference>
<dbReference type="InterPro" id="IPR005467">
    <property type="entry name" value="His_kinase_dom"/>
</dbReference>
<feature type="transmembrane region" description="Helical" evidence="14">
    <location>
        <begin position="12"/>
        <end position="32"/>
    </location>
</feature>
<comment type="catalytic activity">
    <reaction evidence="1">
        <text>ATP + protein L-histidine = ADP + protein N-phospho-L-histidine.</text>
        <dbReference type="EC" id="2.7.13.3"/>
    </reaction>
</comment>
<keyword evidence="6" id="KW-0808">Transferase</keyword>
<keyword evidence="9 17" id="KW-0418">Kinase</keyword>
<evidence type="ECO:0000256" key="12">
    <source>
        <dbReference type="ARBA" id="ARBA00023012"/>
    </source>
</evidence>
<dbReference type="EMBL" id="QPJT01000019">
    <property type="protein sequence ID" value="RCX12967.1"/>
    <property type="molecule type" value="Genomic_DNA"/>
</dbReference>
<evidence type="ECO:0000256" key="5">
    <source>
        <dbReference type="ARBA" id="ARBA00022553"/>
    </source>
</evidence>
<dbReference type="Gene3D" id="3.30.565.10">
    <property type="entry name" value="Histidine kinase-like ATPase, C-terminal domain"/>
    <property type="match status" value="1"/>
</dbReference>
<dbReference type="InterPro" id="IPR036890">
    <property type="entry name" value="HATPase_C_sf"/>
</dbReference>
<dbReference type="PROSITE" id="PS50109">
    <property type="entry name" value="HIS_KIN"/>
    <property type="match status" value="1"/>
</dbReference>
<evidence type="ECO:0000256" key="7">
    <source>
        <dbReference type="ARBA" id="ARBA00022692"/>
    </source>
</evidence>
<evidence type="ECO:0000256" key="13">
    <source>
        <dbReference type="ARBA" id="ARBA00023136"/>
    </source>
</evidence>
<dbReference type="PANTHER" id="PTHR45528:SF1">
    <property type="entry name" value="SENSOR HISTIDINE KINASE CPXA"/>
    <property type="match status" value="1"/>
</dbReference>
<evidence type="ECO:0000313" key="18">
    <source>
        <dbReference type="Proteomes" id="UP000253034"/>
    </source>
</evidence>
<dbReference type="FunFam" id="3.30.565.10:FF:000006">
    <property type="entry name" value="Sensor histidine kinase WalK"/>
    <property type="match status" value="1"/>
</dbReference>
<keyword evidence="18" id="KW-1185">Reference proteome</keyword>
<keyword evidence="10" id="KW-0067">ATP-binding</keyword>
<keyword evidence="11 14" id="KW-1133">Transmembrane helix</keyword>
<dbReference type="SMART" id="SM00387">
    <property type="entry name" value="HATPase_c"/>
    <property type="match status" value="1"/>
</dbReference>
<dbReference type="Pfam" id="PF00512">
    <property type="entry name" value="HisKA"/>
    <property type="match status" value="1"/>
</dbReference>
<reference evidence="17 18" key="1">
    <citation type="submission" date="2018-07" db="EMBL/GenBank/DDBJ databases">
        <title>Genomic Encyclopedia of Type Strains, Phase IV (KMG-IV): sequencing the most valuable type-strain genomes for metagenomic binning, comparative biology and taxonomic classification.</title>
        <authorList>
            <person name="Goeker M."/>
        </authorList>
    </citation>
    <scope>NUCLEOTIDE SEQUENCE [LARGE SCALE GENOMIC DNA]</scope>
    <source>
        <strain evidence="17 18">DSM 27016</strain>
    </source>
</reference>
<comment type="subcellular location">
    <subcellularLocation>
        <location evidence="2">Cell membrane</location>
        <topology evidence="2">Multi-pass membrane protein</topology>
    </subcellularLocation>
</comment>
<dbReference type="InterPro" id="IPR003661">
    <property type="entry name" value="HisK_dim/P_dom"/>
</dbReference>
<feature type="domain" description="HAMP" evidence="16">
    <location>
        <begin position="217"/>
        <end position="269"/>
    </location>
</feature>
<dbReference type="SMART" id="SM00388">
    <property type="entry name" value="HisKA"/>
    <property type="match status" value="1"/>
</dbReference>
<dbReference type="CDD" id="cd00075">
    <property type="entry name" value="HATPase"/>
    <property type="match status" value="1"/>
</dbReference>
<organism evidence="17 18">
    <name type="scientific">Anaerobacterium chartisolvens</name>
    <dbReference type="NCBI Taxonomy" id="1297424"/>
    <lineage>
        <taxon>Bacteria</taxon>
        <taxon>Bacillati</taxon>
        <taxon>Bacillota</taxon>
        <taxon>Clostridia</taxon>
        <taxon>Eubacteriales</taxon>
        <taxon>Oscillospiraceae</taxon>
        <taxon>Anaerobacterium</taxon>
    </lineage>
</organism>
<evidence type="ECO:0000256" key="9">
    <source>
        <dbReference type="ARBA" id="ARBA00022777"/>
    </source>
</evidence>
<keyword evidence="12" id="KW-0902">Two-component regulatory system</keyword>
<accession>A0A369AXM9</accession>
<protein>
    <recommendedName>
        <fullName evidence="3">histidine kinase</fullName>
        <ecNumber evidence="3">2.7.13.3</ecNumber>
    </recommendedName>
</protein>
<dbReference type="CDD" id="cd06225">
    <property type="entry name" value="HAMP"/>
    <property type="match status" value="1"/>
</dbReference>
<evidence type="ECO:0000256" key="1">
    <source>
        <dbReference type="ARBA" id="ARBA00000085"/>
    </source>
</evidence>
<evidence type="ECO:0000256" key="3">
    <source>
        <dbReference type="ARBA" id="ARBA00012438"/>
    </source>
</evidence>
<evidence type="ECO:0000256" key="2">
    <source>
        <dbReference type="ARBA" id="ARBA00004651"/>
    </source>
</evidence>
<evidence type="ECO:0000256" key="14">
    <source>
        <dbReference type="SAM" id="Phobius"/>
    </source>
</evidence>
<evidence type="ECO:0000259" key="16">
    <source>
        <dbReference type="PROSITE" id="PS50885"/>
    </source>
</evidence>
<name>A0A369AXM9_9FIRM</name>
<dbReference type="SUPFAM" id="SSF55874">
    <property type="entry name" value="ATPase domain of HSP90 chaperone/DNA topoisomerase II/histidine kinase"/>
    <property type="match status" value="1"/>
</dbReference>
<keyword evidence="13 14" id="KW-0472">Membrane</keyword>
<dbReference type="GO" id="GO:0005524">
    <property type="term" value="F:ATP binding"/>
    <property type="evidence" value="ECO:0007669"/>
    <property type="project" value="UniProtKB-KW"/>
</dbReference>
<dbReference type="SMART" id="SM00304">
    <property type="entry name" value="HAMP"/>
    <property type="match status" value="1"/>
</dbReference>
<dbReference type="EC" id="2.7.13.3" evidence="3"/>
<keyword evidence="7 14" id="KW-0812">Transmembrane</keyword>
<dbReference type="Gene3D" id="6.10.340.10">
    <property type="match status" value="1"/>
</dbReference>
<proteinExistence type="predicted"/>
<dbReference type="InterPro" id="IPR050398">
    <property type="entry name" value="HssS/ArlS-like"/>
</dbReference>
<dbReference type="InterPro" id="IPR004358">
    <property type="entry name" value="Sig_transdc_His_kin-like_C"/>
</dbReference>
<evidence type="ECO:0000256" key="10">
    <source>
        <dbReference type="ARBA" id="ARBA00022840"/>
    </source>
</evidence>
<gene>
    <name evidence="17" type="ORF">DFR58_11924</name>
</gene>
<dbReference type="FunFam" id="1.10.287.130:FF:000001">
    <property type="entry name" value="Two-component sensor histidine kinase"/>
    <property type="match status" value="1"/>
</dbReference>
<evidence type="ECO:0000256" key="6">
    <source>
        <dbReference type="ARBA" id="ARBA00022679"/>
    </source>
</evidence>
<dbReference type="AlphaFoldDB" id="A0A369AXM9"/>
<dbReference type="PANTHER" id="PTHR45528">
    <property type="entry name" value="SENSOR HISTIDINE KINASE CPXA"/>
    <property type="match status" value="1"/>
</dbReference>
<evidence type="ECO:0000256" key="11">
    <source>
        <dbReference type="ARBA" id="ARBA00022989"/>
    </source>
</evidence>
<dbReference type="Pfam" id="PF00672">
    <property type="entry name" value="HAMP"/>
    <property type="match status" value="1"/>
</dbReference>
<dbReference type="InterPro" id="IPR003594">
    <property type="entry name" value="HATPase_dom"/>
</dbReference>
<evidence type="ECO:0000259" key="15">
    <source>
        <dbReference type="PROSITE" id="PS50109"/>
    </source>
</evidence>
<dbReference type="Gene3D" id="1.10.287.130">
    <property type="match status" value="1"/>
</dbReference>
<dbReference type="CDD" id="cd00082">
    <property type="entry name" value="HisKA"/>
    <property type="match status" value="1"/>
</dbReference>
<dbReference type="Proteomes" id="UP000253034">
    <property type="component" value="Unassembled WGS sequence"/>
</dbReference>
<evidence type="ECO:0000256" key="4">
    <source>
        <dbReference type="ARBA" id="ARBA00022475"/>
    </source>
</evidence>